<dbReference type="Proteomes" id="UP000747542">
    <property type="component" value="Unassembled WGS sequence"/>
</dbReference>
<gene>
    <name evidence="1" type="ORF">Hamer_G028976</name>
</gene>
<name>A0A8J5JQR7_HOMAM</name>
<dbReference type="EMBL" id="JAHLQT010037473">
    <property type="protein sequence ID" value="KAG7157509.1"/>
    <property type="molecule type" value="Genomic_DNA"/>
</dbReference>
<comment type="caution">
    <text evidence="1">The sequence shown here is derived from an EMBL/GenBank/DDBJ whole genome shotgun (WGS) entry which is preliminary data.</text>
</comment>
<dbReference type="AlphaFoldDB" id="A0A8J5JQR7"/>
<evidence type="ECO:0000313" key="1">
    <source>
        <dbReference type="EMBL" id="KAG7157509.1"/>
    </source>
</evidence>
<organism evidence="1 2">
    <name type="scientific">Homarus americanus</name>
    <name type="common">American lobster</name>
    <dbReference type="NCBI Taxonomy" id="6706"/>
    <lineage>
        <taxon>Eukaryota</taxon>
        <taxon>Metazoa</taxon>
        <taxon>Ecdysozoa</taxon>
        <taxon>Arthropoda</taxon>
        <taxon>Crustacea</taxon>
        <taxon>Multicrustacea</taxon>
        <taxon>Malacostraca</taxon>
        <taxon>Eumalacostraca</taxon>
        <taxon>Eucarida</taxon>
        <taxon>Decapoda</taxon>
        <taxon>Pleocyemata</taxon>
        <taxon>Astacidea</taxon>
        <taxon>Nephropoidea</taxon>
        <taxon>Nephropidae</taxon>
        <taxon>Homarus</taxon>
    </lineage>
</organism>
<keyword evidence="2" id="KW-1185">Reference proteome</keyword>
<reference evidence="1" key="1">
    <citation type="journal article" date="2021" name="Sci. Adv.">
        <title>The American lobster genome reveals insights on longevity, neural, and immune adaptations.</title>
        <authorList>
            <person name="Polinski J.M."/>
            <person name="Zimin A.V."/>
            <person name="Clark K.F."/>
            <person name="Kohn A.B."/>
            <person name="Sadowski N."/>
            <person name="Timp W."/>
            <person name="Ptitsyn A."/>
            <person name="Khanna P."/>
            <person name="Romanova D.Y."/>
            <person name="Williams P."/>
            <person name="Greenwood S.J."/>
            <person name="Moroz L.L."/>
            <person name="Walt D.R."/>
            <person name="Bodnar A.G."/>
        </authorList>
    </citation>
    <scope>NUCLEOTIDE SEQUENCE</scope>
    <source>
        <strain evidence="1">GMGI-L3</strain>
    </source>
</reference>
<evidence type="ECO:0000313" key="2">
    <source>
        <dbReference type="Proteomes" id="UP000747542"/>
    </source>
</evidence>
<accession>A0A8J5JQR7</accession>
<protein>
    <submittedName>
        <fullName evidence="1">Uncharacterized protein</fullName>
    </submittedName>
</protein>
<proteinExistence type="predicted"/>
<sequence length="112" mass="12493">MGQQGNTVQETSTTCEAEIQTERNNAEQTNVKIFNGNMKFDKAVDDMEAINMTGEECEAARGENMEGMEEIVEVTCIMSPSRNKNDADKKDQNKSGINKFGLTTAMMKIRMD</sequence>